<dbReference type="RefSeq" id="XP_004491995.2">
    <property type="nucleotide sequence ID" value="XM_004491938.3"/>
</dbReference>
<dbReference type="KEGG" id="cam:101499131"/>
<dbReference type="PaxDb" id="3827-XP_004491995.1"/>
<organism evidence="2 3">
    <name type="scientific">Cicer arietinum</name>
    <name type="common">Chickpea</name>
    <name type="synonym">Garbanzo</name>
    <dbReference type="NCBI Taxonomy" id="3827"/>
    <lineage>
        <taxon>Eukaryota</taxon>
        <taxon>Viridiplantae</taxon>
        <taxon>Streptophyta</taxon>
        <taxon>Embryophyta</taxon>
        <taxon>Tracheophyta</taxon>
        <taxon>Spermatophyta</taxon>
        <taxon>Magnoliopsida</taxon>
        <taxon>eudicotyledons</taxon>
        <taxon>Gunneridae</taxon>
        <taxon>Pentapetalae</taxon>
        <taxon>rosids</taxon>
        <taxon>fabids</taxon>
        <taxon>Fabales</taxon>
        <taxon>Fabaceae</taxon>
        <taxon>Papilionoideae</taxon>
        <taxon>50 kb inversion clade</taxon>
        <taxon>NPAAA clade</taxon>
        <taxon>Hologalegina</taxon>
        <taxon>IRL clade</taxon>
        <taxon>Cicereae</taxon>
        <taxon>Cicer</taxon>
    </lineage>
</organism>
<keyword evidence="2" id="KW-1185">Reference proteome</keyword>
<dbReference type="Proteomes" id="UP000087171">
    <property type="component" value="Chromosome Ca3"/>
</dbReference>
<evidence type="ECO:0000313" key="2">
    <source>
        <dbReference type="Proteomes" id="UP000087171"/>
    </source>
</evidence>
<dbReference type="PANTHER" id="PTHR31569:SF4">
    <property type="entry name" value="SWIM-TYPE DOMAIN-CONTAINING PROTEIN"/>
    <property type="match status" value="1"/>
</dbReference>
<protein>
    <submittedName>
        <fullName evidence="3">Protein FAR1-RELATED SEQUENCE 5-like</fullName>
    </submittedName>
</protein>
<evidence type="ECO:0000259" key="1">
    <source>
        <dbReference type="Pfam" id="PF10551"/>
    </source>
</evidence>
<evidence type="ECO:0000313" key="3">
    <source>
        <dbReference type="RefSeq" id="XP_004491995.2"/>
    </source>
</evidence>
<dbReference type="Pfam" id="PF10551">
    <property type="entry name" value="MULE"/>
    <property type="match status" value="1"/>
</dbReference>
<dbReference type="STRING" id="3827.A0A1S2XNC4"/>
<accession>A0A1S2XNC4</accession>
<dbReference type="PANTHER" id="PTHR31569">
    <property type="entry name" value="SWIM-TYPE DOMAIN-CONTAINING PROTEIN"/>
    <property type="match status" value="1"/>
</dbReference>
<dbReference type="OrthoDB" id="2422440at2759"/>
<dbReference type="AlphaFoldDB" id="A0A1S2XNC4"/>
<dbReference type="InterPro" id="IPR052579">
    <property type="entry name" value="Zinc_finger_SWIM"/>
</dbReference>
<proteinExistence type="predicted"/>
<name>A0A1S2XNC4_CICAR</name>
<sequence length="522" mass="60290">MEYLKPRHPLLTSKEPNEDPKMEMQDLITMLQSKQYVFWHRRHENSDTVKDIFWTHPDAIHLLNKSHFVLLIGCTYKTNRFQLPLLEIVGVTSTELTFSIAFAFLDYGGLDNFTWALQKLRGLFLRNDSISQVIVTDKDLVLMNAIEFVFPNSRNLLCRFHLSLNVRPKCNTLVFPKEKRVNVLDAWSDLINSPDEAEYVQRLHHFEDVCANFPIFMEHVKNTWLIPHKEKFVLAWTDQVMHLGNTTTNRVRSIRGTWKSLMQDTSGDMCECWDAINNMFILQHCAIKASFQKSINKVQHRHNIPVYQKLRHYISINALTRIGLEYDQVNSISIDNSNCNCKIRTIYGLPCACELARYKIMGVAIPLSIVHVHWTRLSFSDKNEKETDKLKEEDMAHEWDVLLKRFRELDVVGRITLKSKVHELAFPDATSMCQPPIIEGKYPSNSGKGASIGPNSESVWKGRCHKVAEILQTVFDEQLLLEGTEIYKHFTQALCIVQGGSEEGESMEGLAHQKRKKPCSTQ</sequence>
<reference evidence="3" key="2">
    <citation type="submission" date="2025-08" db="UniProtKB">
        <authorList>
            <consortium name="RefSeq"/>
        </authorList>
    </citation>
    <scope>IDENTIFICATION</scope>
    <source>
        <tissue evidence="3">Etiolated seedlings</tissue>
    </source>
</reference>
<dbReference type="InterPro" id="IPR018289">
    <property type="entry name" value="MULE_transposase_dom"/>
</dbReference>
<dbReference type="GeneID" id="101499131"/>
<gene>
    <name evidence="3" type="primary">LOC101499131</name>
</gene>
<reference evidence="2" key="1">
    <citation type="journal article" date="2013" name="Nat. Biotechnol.">
        <title>Draft genome sequence of chickpea (Cicer arietinum) provides a resource for trait improvement.</title>
        <authorList>
            <person name="Varshney R.K."/>
            <person name="Song C."/>
            <person name="Saxena R.K."/>
            <person name="Azam S."/>
            <person name="Yu S."/>
            <person name="Sharpe A.G."/>
            <person name="Cannon S."/>
            <person name="Baek J."/>
            <person name="Rosen B.D."/>
            <person name="Tar'an B."/>
            <person name="Millan T."/>
            <person name="Zhang X."/>
            <person name="Ramsay L.D."/>
            <person name="Iwata A."/>
            <person name="Wang Y."/>
            <person name="Nelson W."/>
            <person name="Farmer A.D."/>
            <person name="Gaur P.M."/>
            <person name="Soderlund C."/>
            <person name="Penmetsa R.V."/>
            <person name="Xu C."/>
            <person name="Bharti A.K."/>
            <person name="He W."/>
            <person name="Winter P."/>
            <person name="Zhao S."/>
            <person name="Hane J.K."/>
            <person name="Carrasquilla-Garcia N."/>
            <person name="Condie J.A."/>
            <person name="Upadhyaya H.D."/>
            <person name="Luo M.C."/>
            <person name="Thudi M."/>
            <person name="Gowda C.L."/>
            <person name="Singh N.P."/>
            <person name="Lichtenzveig J."/>
            <person name="Gali K.K."/>
            <person name="Rubio J."/>
            <person name="Nadarajan N."/>
            <person name="Dolezel J."/>
            <person name="Bansal K.C."/>
            <person name="Xu X."/>
            <person name="Edwards D."/>
            <person name="Zhang G."/>
            <person name="Kahl G."/>
            <person name="Gil J."/>
            <person name="Singh K.B."/>
            <person name="Datta S.K."/>
            <person name="Jackson S.A."/>
            <person name="Wang J."/>
            <person name="Cook D.R."/>
        </authorList>
    </citation>
    <scope>NUCLEOTIDE SEQUENCE [LARGE SCALE GENOMIC DNA]</scope>
    <source>
        <strain evidence="2">cv. CDC Frontier</strain>
    </source>
</reference>
<feature type="domain" description="MULE transposase" evidence="1">
    <location>
        <begin position="70"/>
        <end position="163"/>
    </location>
</feature>
<dbReference type="eggNOG" id="ENOG502QQB8">
    <property type="taxonomic scope" value="Eukaryota"/>
</dbReference>